<reference evidence="3" key="1">
    <citation type="journal article" date="2019" name="Int. J. Syst. Evol. Microbiol.">
        <title>The Global Catalogue of Microorganisms (GCM) 10K type strain sequencing project: providing services to taxonomists for standard genome sequencing and annotation.</title>
        <authorList>
            <consortium name="The Broad Institute Genomics Platform"/>
            <consortium name="The Broad Institute Genome Sequencing Center for Infectious Disease"/>
            <person name="Wu L."/>
            <person name="Ma J."/>
        </authorList>
    </citation>
    <scope>NUCLEOTIDE SEQUENCE [LARGE SCALE GENOMIC DNA]</scope>
    <source>
        <strain evidence="3">JCM 13518</strain>
    </source>
</reference>
<dbReference type="EMBL" id="BAAAME010000002">
    <property type="protein sequence ID" value="GAA1727823.1"/>
    <property type="molecule type" value="Genomic_DNA"/>
</dbReference>
<feature type="compositionally biased region" description="Low complexity" evidence="1">
    <location>
        <begin position="51"/>
        <end position="64"/>
    </location>
</feature>
<name>A0ABP4VLK3_9ACTN</name>
<evidence type="ECO:0000313" key="3">
    <source>
        <dbReference type="Proteomes" id="UP001501057"/>
    </source>
</evidence>
<dbReference type="Proteomes" id="UP001501057">
    <property type="component" value="Unassembled WGS sequence"/>
</dbReference>
<evidence type="ECO:0000256" key="1">
    <source>
        <dbReference type="SAM" id="MobiDB-lite"/>
    </source>
</evidence>
<organism evidence="2 3">
    <name type="scientific">Aeromicrobium alkaliterrae</name>
    <dbReference type="NCBI Taxonomy" id="302168"/>
    <lineage>
        <taxon>Bacteria</taxon>
        <taxon>Bacillati</taxon>
        <taxon>Actinomycetota</taxon>
        <taxon>Actinomycetes</taxon>
        <taxon>Propionibacteriales</taxon>
        <taxon>Nocardioidaceae</taxon>
        <taxon>Aeromicrobium</taxon>
    </lineage>
</organism>
<protein>
    <submittedName>
        <fullName evidence="2">Uncharacterized protein</fullName>
    </submittedName>
</protein>
<proteinExistence type="predicted"/>
<evidence type="ECO:0000313" key="2">
    <source>
        <dbReference type="EMBL" id="GAA1727823.1"/>
    </source>
</evidence>
<gene>
    <name evidence="2" type="ORF">GCM10009710_05580</name>
</gene>
<comment type="caution">
    <text evidence="2">The sequence shown here is derived from an EMBL/GenBank/DDBJ whole genome shotgun (WGS) entry which is preliminary data.</text>
</comment>
<feature type="region of interest" description="Disordered" evidence="1">
    <location>
        <begin position="43"/>
        <end position="74"/>
    </location>
</feature>
<accession>A0ABP4VLK3</accession>
<sequence length="140" mass="14287">MLLERAPVARGDVDAVDVGEDLLHVLGERRVELRAHDAGVLRGAAGEPGRADAGAGAELGERAGAAGGQGREQPAGLVARRGDEAALPGEVQGAADELGDVEGRGHVLSLARASPGKPRRLVGETHVAWGATRHIFVTDG</sequence>
<keyword evidence="3" id="KW-1185">Reference proteome</keyword>